<proteinExistence type="predicted"/>
<name>A0A9Q7EBY4_MYROD</name>
<sequence length="218" mass="25553">MKNPSFDFIINSMNAWQQRKQDKKFITELLQKSYAFEITLPKKRDEKFYHFYLGLDLYPYLRNEKEEKPQLYMHIVPASADTMLNIKKNKETLADWITSNKIETKFNCTNSKITDEEALKRIDAWSTIDAWISYNQVFNGFQIPAEDLDSTKQPTTLTGYFAIKEEKGLVVPDIVISRITGDTTLEYYDMARLCPPFKTQADRNSFGLLDFIYVDKSF</sequence>
<organism evidence="1 2">
    <name type="scientific">Myroides odoratus</name>
    <name type="common">Flavobacterium odoratum</name>
    <dbReference type="NCBI Taxonomy" id="256"/>
    <lineage>
        <taxon>Bacteria</taxon>
        <taxon>Pseudomonadati</taxon>
        <taxon>Bacteroidota</taxon>
        <taxon>Flavobacteriia</taxon>
        <taxon>Flavobacteriales</taxon>
        <taxon>Flavobacteriaceae</taxon>
        <taxon>Myroides</taxon>
    </lineage>
</organism>
<accession>A0A9Q7EBY4</accession>
<dbReference type="Proteomes" id="UP000596202">
    <property type="component" value="Chromosome"/>
</dbReference>
<reference evidence="1 2" key="1">
    <citation type="submission" date="2021-01" db="EMBL/GenBank/DDBJ databases">
        <title>FDA dAtabase for Regulatory Grade micrObial Sequences (FDA-ARGOS): Supporting development and validation of Infectious Disease Dx tests.</title>
        <authorList>
            <person name="Sproer C."/>
            <person name="Gronow S."/>
            <person name="Severitt S."/>
            <person name="Schroder I."/>
            <person name="Tallon L."/>
            <person name="Sadzewicz L."/>
            <person name="Zhao X."/>
            <person name="Boylan J."/>
            <person name="Ott S."/>
            <person name="Bowen H."/>
            <person name="Vavikolanu K."/>
            <person name="Mehta A."/>
            <person name="Aluvathingal J."/>
            <person name="Nadendla S."/>
            <person name="Lowell S."/>
            <person name="Myers T."/>
            <person name="Yan Y."/>
            <person name="Sichtig H."/>
        </authorList>
    </citation>
    <scope>NUCLEOTIDE SEQUENCE [LARGE SCALE GENOMIC DNA]</scope>
    <source>
        <strain evidence="1 2">FDAARGOS_1131</strain>
    </source>
</reference>
<evidence type="ECO:0000313" key="1">
    <source>
        <dbReference type="EMBL" id="QQU01055.1"/>
    </source>
</evidence>
<dbReference type="RefSeq" id="WP_002991274.1">
    <property type="nucleotide sequence ID" value="NZ_CP068108.1"/>
</dbReference>
<dbReference type="AlphaFoldDB" id="A0A9Q7EBY4"/>
<protein>
    <submittedName>
        <fullName evidence="1">Uncharacterized protein</fullName>
    </submittedName>
</protein>
<gene>
    <name evidence="1" type="ORF">I6I88_04675</name>
</gene>
<dbReference type="GeneID" id="93526933"/>
<evidence type="ECO:0000313" key="2">
    <source>
        <dbReference type="Proteomes" id="UP000596202"/>
    </source>
</evidence>
<dbReference type="EMBL" id="CP068108">
    <property type="protein sequence ID" value="QQU01055.1"/>
    <property type="molecule type" value="Genomic_DNA"/>
</dbReference>
<dbReference type="OrthoDB" id="1449992at2"/>